<keyword evidence="1" id="KW-0175">Coiled coil</keyword>
<protein>
    <submittedName>
        <fullName evidence="3">(pine wood nematode) hypothetical protein</fullName>
    </submittedName>
</protein>
<name>A0A1I7SAJ1_BURXY</name>
<reference evidence="3" key="2">
    <citation type="submission" date="2020-09" db="EMBL/GenBank/DDBJ databases">
        <authorList>
            <person name="Kikuchi T."/>
        </authorList>
    </citation>
    <scope>NUCLEOTIDE SEQUENCE</scope>
    <source>
        <strain evidence="3">Ka4C1</strain>
    </source>
</reference>
<sequence length="552" mass="63582">MGACTSSFQNARAKLASLNGFNDSKKPAKEDPATAEKIKERKAKKGVEKIALTEEVVQEYIELEKQIYRFEYKNVLKKYESKTIFADEVKKTVDQLEATYKELKKQTEKERADVENIEQPSVKSFLKQQGTWDERVEKEKKEYMDALNKQEVAEKELRGARAQYERAAKIADIYKGQVDQLNELYEKQDRMLIGIFGPNYASDKENTLEAELDDAMEWQQRVSLAKFKWTNGRVLLVHASTQMAFGITRWKELEDIETGNTRMRYFAAAEARNNFIAASQNVQSCRVYLGRVRFPYATEEEMNLMEQTIHTSFSDIQSNASLKRALTVYQNTHKKVAALIQWFDKVINDTIIKDLEKANTNVAKKQKQLREERLTLMKKKYKEEFNKDLKIDYDKNIHDETDEELLALEAEQVKDQQELPGEDLKEILTLSQPEGKHPTPLPLTKLAPIPSKDALFGDVKKKIDELDHTRNSIQQRNNAMKEKSELALQEKLRLRQQQGRRTRPQRAKSVIVPLPSLSEQADAAAENGEGHELRPAKKKRSKSKTPSPVPPA</sequence>
<evidence type="ECO:0000313" key="4">
    <source>
        <dbReference type="Proteomes" id="UP000095284"/>
    </source>
</evidence>
<evidence type="ECO:0000313" key="6">
    <source>
        <dbReference type="WBParaSite" id="BXY_1003800.1"/>
    </source>
</evidence>
<evidence type="ECO:0000313" key="5">
    <source>
        <dbReference type="Proteomes" id="UP000659654"/>
    </source>
</evidence>
<feature type="coiled-coil region" evidence="1">
    <location>
        <begin position="348"/>
        <end position="375"/>
    </location>
</feature>
<evidence type="ECO:0000256" key="1">
    <source>
        <dbReference type="SAM" id="Coils"/>
    </source>
</evidence>
<dbReference type="Proteomes" id="UP000095284">
    <property type="component" value="Unplaced"/>
</dbReference>
<organism evidence="4 6">
    <name type="scientific">Bursaphelenchus xylophilus</name>
    <name type="common">Pinewood nematode worm</name>
    <name type="synonym">Aphelenchoides xylophilus</name>
    <dbReference type="NCBI Taxonomy" id="6326"/>
    <lineage>
        <taxon>Eukaryota</taxon>
        <taxon>Metazoa</taxon>
        <taxon>Ecdysozoa</taxon>
        <taxon>Nematoda</taxon>
        <taxon>Chromadorea</taxon>
        <taxon>Rhabditida</taxon>
        <taxon>Tylenchina</taxon>
        <taxon>Tylenchomorpha</taxon>
        <taxon>Aphelenchoidea</taxon>
        <taxon>Aphelenchoididae</taxon>
        <taxon>Bursaphelenchus</taxon>
    </lineage>
</organism>
<evidence type="ECO:0000256" key="2">
    <source>
        <dbReference type="SAM" id="MobiDB-lite"/>
    </source>
</evidence>
<dbReference type="EMBL" id="CAJFDI010000001">
    <property type="protein sequence ID" value="CAD5207822.1"/>
    <property type="molecule type" value="Genomic_DNA"/>
</dbReference>
<keyword evidence="5" id="KW-1185">Reference proteome</keyword>
<dbReference type="PANTHER" id="PTHR21974">
    <property type="entry name" value="RE15880P"/>
    <property type="match status" value="1"/>
</dbReference>
<dbReference type="SMR" id="A0A1I7SAJ1"/>
<accession>A0A1I7SAJ1</accession>
<feature type="compositionally biased region" description="Basic and acidic residues" evidence="2">
    <location>
        <begin position="23"/>
        <end position="40"/>
    </location>
</feature>
<gene>
    <name evidence="3" type="ORF">BXYJ_LOCUS117</name>
</gene>
<evidence type="ECO:0000313" key="3">
    <source>
        <dbReference type="EMBL" id="CAD5207822.1"/>
    </source>
</evidence>
<dbReference type="Proteomes" id="UP000659654">
    <property type="component" value="Unassembled WGS sequence"/>
</dbReference>
<dbReference type="eggNOG" id="ENOG502RPFP">
    <property type="taxonomic scope" value="Eukaryota"/>
</dbReference>
<feature type="region of interest" description="Disordered" evidence="2">
    <location>
        <begin position="19"/>
        <end position="40"/>
    </location>
</feature>
<dbReference type="AlphaFoldDB" id="A0A1I7SAJ1"/>
<dbReference type="GO" id="GO:0005929">
    <property type="term" value="C:cilium"/>
    <property type="evidence" value="ECO:0007669"/>
    <property type="project" value="TreeGrafter"/>
</dbReference>
<dbReference type="WBParaSite" id="BXY_1003800.1">
    <property type="protein sequence ID" value="BXY_1003800.1"/>
    <property type="gene ID" value="BXY_1003800"/>
</dbReference>
<feature type="region of interest" description="Disordered" evidence="2">
    <location>
        <begin position="494"/>
        <end position="552"/>
    </location>
</feature>
<proteinExistence type="predicted"/>
<feature type="coiled-coil region" evidence="1">
    <location>
        <begin position="86"/>
        <end position="163"/>
    </location>
</feature>
<dbReference type="Proteomes" id="UP000582659">
    <property type="component" value="Unassembled WGS sequence"/>
</dbReference>
<dbReference type="OrthoDB" id="6432391at2759"/>
<reference evidence="6" key="1">
    <citation type="submission" date="2016-11" db="UniProtKB">
        <authorList>
            <consortium name="WormBaseParasite"/>
        </authorList>
    </citation>
    <scope>IDENTIFICATION</scope>
</reference>
<dbReference type="EMBL" id="CAJFCV020000001">
    <property type="protein sequence ID" value="CAG9079345.1"/>
    <property type="molecule type" value="Genomic_DNA"/>
</dbReference>
<dbReference type="PANTHER" id="PTHR21974:SF2">
    <property type="entry name" value="RE15880P"/>
    <property type="match status" value="1"/>
</dbReference>